<proteinExistence type="predicted"/>
<reference evidence="3 4" key="1">
    <citation type="submission" date="2019-11" db="EMBL/GenBank/DDBJ databases">
        <title>Metabolism of dissolved organic matter in forest soils.</title>
        <authorList>
            <person name="Cyle K.T."/>
            <person name="Wilhelm R.C."/>
            <person name="Martinez C.E."/>
        </authorList>
    </citation>
    <scope>NUCLEOTIDE SEQUENCE [LARGE SCALE GENOMIC DNA]</scope>
    <source>
        <strain evidence="3 4">5N</strain>
    </source>
</reference>
<dbReference type="GO" id="GO:0003677">
    <property type="term" value="F:DNA binding"/>
    <property type="evidence" value="ECO:0007669"/>
    <property type="project" value="UniProtKB-KW"/>
</dbReference>
<dbReference type="InterPro" id="IPR010095">
    <property type="entry name" value="Cas12f1-like_TNB"/>
</dbReference>
<organism evidence="3 4">
    <name type="scientific">Paraburkholderia elongata</name>
    <dbReference type="NCBI Taxonomy" id="2675747"/>
    <lineage>
        <taxon>Bacteria</taxon>
        <taxon>Pseudomonadati</taxon>
        <taxon>Pseudomonadota</taxon>
        <taxon>Betaproteobacteria</taxon>
        <taxon>Burkholderiales</taxon>
        <taxon>Burkholderiaceae</taxon>
        <taxon>Paraburkholderia</taxon>
    </lineage>
</organism>
<accession>A0A972NKR6</accession>
<dbReference type="AlphaFoldDB" id="A0A972NKR6"/>
<name>A0A972NKR6_9BURK</name>
<dbReference type="RefSeq" id="WP_172164112.1">
    <property type="nucleotide sequence ID" value="NZ_WOEZ01000056.1"/>
</dbReference>
<evidence type="ECO:0000259" key="2">
    <source>
        <dbReference type="Pfam" id="PF07282"/>
    </source>
</evidence>
<evidence type="ECO:0000313" key="4">
    <source>
        <dbReference type="Proteomes" id="UP000655523"/>
    </source>
</evidence>
<protein>
    <submittedName>
        <fullName evidence="3">Transposase</fullName>
    </submittedName>
</protein>
<comment type="caution">
    <text evidence="3">The sequence shown here is derived from an EMBL/GenBank/DDBJ whole genome shotgun (WGS) entry which is preliminary data.</text>
</comment>
<keyword evidence="1" id="KW-0238">DNA-binding</keyword>
<dbReference type="Proteomes" id="UP000655523">
    <property type="component" value="Unassembled WGS sequence"/>
</dbReference>
<feature type="domain" description="Cas12f1-like TNB" evidence="2">
    <location>
        <begin position="44"/>
        <end position="109"/>
    </location>
</feature>
<dbReference type="EMBL" id="WOEZ01000056">
    <property type="protein sequence ID" value="NPT55331.1"/>
    <property type="molecule type" value="Genomic_DNA"/>
</dbReference>
<dbReference type="Pfam" id="PF07282">
    <property type="entry name" value="Cas12f1-like_TNB"/>
    <property type="match status" value="1"/>
</dbReference>
<evidence type="ECO:0000313" key="3">
    <source>
        <dbReference type="EMBL" id="NPT55331.1"/>
    </source>
</evidence>
<sequence length="149" mass="16764">MFEDLKVANMVRAPKARQDAAGRWLPNGRSQKAGLNKAILQSTWGRTLDFTQYKAQRRNKLVLVVAPHHTSQECSRCGRTRPENRQGGRFLCDVCGFSAHADTNAACTIRRRGIKLLRDGVPEAKPRKRVSFRKNLNRAGPSDVPVERV</sequence>
<keyword evidence="4" id="KW-1185">Reference proteome</keyword>
<evidence type="ECO:0000256" key="1">
    <source>
        <dbReference type="ARBA" id="ARBA00023125"/>
    </source>
</evidence>
<gene>
    <name evidence="3" type="ORF">GNZ13_12145</name>
</gene>